<dbReference type="GeneID" id="43642718"/>
<dbReference type="Pfam" id="PF06276">
    <property type="entry name" value="FhuF"/>
    <property type="match status" value="1"/>
</dbReference>
<dbReference type="Pfam" id="PF04183">
    <property type="entry name" value="IucA_IucC"/>
    <property type="match status" value="1"/>
</dbReference>
<dbReference type="Proteomes" id="UP000325672">
    <property type="component" value="Unassembled WGS sequence"/>
</dbReference>
<proteinExistence type="predicted"/>
<evidence type="ECO:0000259" key="1">
    <source>
        <dbReference type="Pfam" id="PF04183"/>
    </source>
</evidence>
<sequence>MTVLPWHDQALFETTRRVLAEVVNEGLVGAKLEITAPGGAGTLCLLSPQDGAWVKVGVKPGTVIEMKEDRVISVVRPASLQPPVIVGGTGNQELDPGAIFGVLSASFRDVANETVLEAIIQELRNSARNQEKWLEISQGQQVLGLRDTSAKWERTLIYGHPSHPYHRLCYAQEPLKPVSPGDIPGMLTPTLAFVSVPRDNLRITGPFQRELQPLLKRLDIPQTSSDRVIVPCLAQQLPSVHQRFPDAVVLKLTADCADAQASMRTLTMRPELEFDYHLKLSLACQITSALRTITPWTTCGGPVQTALLEKFLPEDLWVFREMAAVSGSQEDFNDARHLSCILRDSLDSRAQANDEVLILAAALGQKPYGESRTYAEILYNLETVSQKKEWLQRYVTVLFSLVLPPLVQYGIGLEGHGQNLVARVCRQTGQIKGFAVRDFGGVRMHVPTLKNHGVKFDTLPPGGATLTDNLQNVWSKVHHSLLQNHVGFLLEALGLENHGGWAIILETLSTVLGHGQDSPGAELLEYFTKNTMPFKCFLRMRMESKYRDYIEREVPNVLLMDSPRWKSILHTYQPSLHAT</sequence>
<evidence type="ECO:0000313" key="4">
    <source>
        <dbReference type="Proteomes" id="UP000325672"/>
    </source>
</evidence>
<feature type="domain" description="Aerobactin siderophore biosynthesis IucA/IucC N-terminal" evidence="1">
    <location>
        <begin position="248"/>
        <end position="363"/>
    </location>
</feature>
<dbReference type="InterPro" id="IPR037455">
    <property type="entry name" value="LucA/IucC-like"/>
</dbReference>
<dbReference type="EMBL" id="ML743552">
    <property type="protein sequence ID" value="KAE8143495.1"/>
    <property type="molecule type" value="Genomic_DNA"/>
</dbReference>
<dbReference type="OrthoDB" id="2117718at2759"/>
<dbReference type="PANTHER" id="PTHR34384:SF5">
    <property type="entry name" value="L-2,3-DIAMINOPROPANOATE--CITRATE LIGASE"/>
    <property type="match status" value="1"/>
</dbReference>
<protein>
    <submittedName>
        <fullName evidence="3">IucC family-domain-containing protein</fullName>
    </submittedName>
</protein>
<reference evidence="3 4" key="1">
    <citation type="submission" date="2019-04" db="EMBL/GenBank/DDBJ databases">
        <title>Friends and foes A comparative genomics study of 23 Aspergillus species from section Flavi.</title>
        <authorList>
            <consortium name="DOE Joint Genome Institute"/>
            <person name="Kjaerbolling I."/>
            <person name="Vesth T."/>
            <person name="Frisvad J.C."/>
            <person name="Nybo J.L."/>
            <person name="Theobald S."/>
            <person name="Kildgaard S."/>
            <person name="Isbrandt T."/>
            <person name="Kuo A."/>
            <person name="Sato A."/>
            <person name="Lyhne E.K."/>
            <person name="Kogle M.E."/>
            <person name="Wiebenga A."/>
            <person name="Kun R.S."/>
            <person name="Lubbers R.J."/>
            <person name="Makela M.R."/>
            <person name="Barry K."/>
            <person name="Chovatia M."/>
            <person name="Clum A."/>
            <person name="Daum C."/>
            <person name="Haridas S."/>
            <person name="He G."/>
            <person name="LaButti K."/>
            <person name="Lipzen A."/>
            <person name="Mondo S."/>
            <person name="Riley R."/>
            <person name="Salamov A."/>
            <person name="Simmons B.A."/>
            <person name="Magnuson J.K."/>
            <person name="Henrissat B."/>
            <person name="Mortensen U.H."/>
            <person name="Larsen T.O."/>
            <person name="Devries R.P."/>
            <person name="Grigoriev I.V."/>
            <person name="Machida M."/>
            <person name="Baker S.E."/>
            <person name="Andersen M.R."/>
        </authorList>
    </citation>
    <scope>NUCLEOTIDE SEQUENCE [LARGE SCALE GENOMIC DNA]</scope>
    <source>
        <strain evidence="3 4">CBS 117625</strain>
    </source>
</reference>
<evidence type="ECO:0000313" key="3">
    <source>
        <dbReference type="EMBL" id="KAE8143495.1"/>
    </source>
</evidence>
<dbReference type="PANTHER" id="PTHR34384">
    <property type="entry name" value="L-2,3-DIAMINOPROPANOATE--CITRATE LIGASE"/>
    <property type="match status" value="1"/>
</dbReference>
<name>A0A5N6TAU1_ASPPS</name>
<feature type="domain" description="Aerobactin siderophore biosynthesis IucA/IucC-like C-terminal" evidence="2">
    <location>
        <begin position="389"/>
        <end position="545"/>
    </location>
</feature>
<organism evidence="3 4">
    <name type="scientific">Aspergillus pseudotamarii</name>
    <dbReference type="NCBI Taxonomy" id="132259"/>
    <lineage>
        <taxon>Eukaryota</taxon>
        <taxon>Fungi</taxon>
        <taxon>Dikarya</taxon>
        <taxon>Ascomycota</taxon>
        <taxon>Pezizomycotina</taxon>
        <taxon>Eurotiomycetes</taxon>
        <taxon>Eurotiomycetidae</taxon>
        <taxon>Eurotiales</taxon>
        <taxon>Aspergillaceae</taxon>
        <taxon>Aspergillus</taxon>
        <taxon>Aspergillus subgen. Circumdati</taxon>
    </lineage>
</organism>
<dbReference type="AlphaFoldDB" id="A0A5N6TAU1"/>
<accession>A0A5N6TAU1</accession>
<dbReference type="Gene3D" id="1.10.510.40">
    <property type="match status" value="1"/>
</dbReference>
<dbReference type="GO" id="GO:0019290">
    <property type="term" value="P:siderophore biosynthetic process"/>
    <property type="evidence" value="ECO:0007669"/>
    <property type="project" value="InterPro"/>
</dbReference>
<gene>
    <name evidence="3" type="ORF">BDV38DRAFT_277513</name>
</gene>
<dbReference type="InterPro" id="IPR022770">
    <property type="entry name" value="IucA/IucC-like_C"/>
</dbReference>
<dbReference type="RefSeq" id="XP_031919558.1">
    <property type="nucleotide sequence ID" value="XM_032058508.1"/>
</dbReference>
<dbReference type="InterPro" id="IPR007310">
    <property type="entry name" value="Aerobactin_biosyn_IucA/IucC_N"/>
</dbReference>
<evidence type="ECO:0000259" key="2">
    <source>
        <dbReference type="Pfam" id="PF06276"/>
    </source>
</evidence>
<dbReference type="GO" id="GO:0016881">
    <property type="term" value="F:acid-amino acid ligase activity"/>
    <property type="evidence" value="ECO:0007669"/>
    <property type="project" value="UniProtKB-ARBA"/>
</dbReference>
<keyword evidence="4" id="KW-1185">Reference proteome</keyword>